<dbReference type="OrthoDB" id="6241322at2"/>
<evidence type="ECO:0000313" key="2">
    <source>
        <dbReference type="Proteomes" id="UP000243232"/>
    </source>
</evidence>
<evidence type="ECO:0000313" key="1">
    <source>
        <dbReference type="EMBL" id="SDT86605.1"/>
    </source>
</evidence>
<dbReference type="RefSeq" id="WP_157718751.1">
    <property type="nucleotide sequence ID" value="NZ_LT629785.1"/>
</dbReference>
<protein>
    <submittedName>
        <fullName evidence="1">Uncharacterized protein</fullName>
    </submittedName>
</protein>
<proteinExistence type="predicted"/>
<dbReference type="STRING" id="364197.SAMN05216296_0024"/>
<name>A0A1H2DUR3_9PSED</name>
<reference evidence="2" key="1">
    <citation type="submission" date="2016-10" db="EMBL/GenBank/DDBJ databases">
        <authorList>
            <person name="Varghese N."/>
            <person name="Submissions S."/>
        </authorList>
    </citation>
    <scope>NUCLEOTIDE SEQUENCE [LARGE SCALE GENOMIC DNA]</scope>
    <source>
        <strain evidence="2">DSM 17875</strain>
    </source>
</reference>
<gene>
    <name evidence="1" type="ORF">SAMN05216296_0024</name>
</gene>
<dbReference type="Proteomes" id="UP000243232">
    <property type="component" value="Chromosome I"/>
</dbReference>
<organism evidence="1 2">
    <name type="scientific">Pseudomonas pohangensis</name>
    <dbReference type="NCBI Taxonomy" id="364197"/>
    <lineage>
        <taxon>Bacteria</taxon>
        <taxon>Pseudomonadati</taxon>
        <taxon>Pseudomonadota</taxon>
        <taxon>Gammaproteobacteria</taxon>
        <taxon>Pseudomonadales</taxon>
        <taxon>Pseudomonadaceae</taxon>
        <taxon>Pseudomonas</taxon>
    </lineage>
</organism>
<dbReference type="AlphaFoldDB" id="A0A1H2DUR3"/>
<dbReference type="EMBL" id="LT629785">
    <property type="protein sequence ID" value="SDT86605.1"/>
    <property type="molecule type" value="Genomic_DNA"/>
</dbReference>
<keyword evidence="2" id="KW-1185">Reference proteome</keyword>
<sequence length="81" mass="9180">MLNYSNTTHRRLAQAMQVAMHIPDGDALVFLIGKGNERSNLDALETWIKETLPAFDDEYGKVVLPYLIDRLEQTLSCWGNA</sequence>
<accession>A0A1H2DUR3</accession>